<reference evidence="3" key="1">
    <citation type="submission" date="2022-01" db="EMBL/GenBank/DDBJ databases">
        <authorList>
            <person name="Braso-Vives M."/>
        </authorList>
    </citation>
    <scope>NUCLEOTIDE SEQUENCE</scope>
</reference>
<evidence type="ECO:0000256" key="1">
    <source>
        <dbReference type="RuleBase" id="RU368002"/>
    </source>
</evidence>
<dbReference type="InterPro" id="IPR013653">
    <property type="entry name" value="GCN5-like_dom"/>
</dbReference>
<evidence type="ECO:0000259" key="2">
    <source>
        <dbReference type="PROSITE" id="PS51186"/>
    </source>
</evidence>
<dbReference type="AlphaFoldDB" id="A0A8J9Z9K3"/>
<dbReference type="PANTHER" id="PTHR15298:SF1">
    <property type="entry name" value="GLYCINE N-ACYLTRANSFERASE-LIKE PROTEIN"/>
    <property type="match status" value="1"/>
</dbReference>
<evidence type="ECO:0000313" key="3">
    <source>
        <dbReference type="EMBL" id="CAH1250412.1"/>
    </source>
</evidence>
<dbReference type="InterPro" id="IPR016181">
    <property type="entry name" value="Acyl_CoA_acyltransferase"/>
</dbReference>
<dbReference type="EMBL" id="OV696703">
    <property type="protein sequence ID" value="CAH1250412.1"/>
    <property type="molecule type" value="Genomic_DNA"/>
</dbReference>
<sequence>MVHVLTRPQLEQVSSALRSEMAASPTSSVTRPEMYHIMRHSLEGKLDVRYMFAVDKWPDYTAILGQPKEDTPGRKSVLNFHWNEEEGLRTLLNDGSLIDWAKPFIIKGIPVGGIPIFQKAFEDRGVVAEMGKTYMPFYLHKTVPDIKSVAMDDVTVGPMSPEHCQLIQQTWDYSDMVGEPDAVRNSIRHQLTTFLSSCVTDKQGNPLSWVITDEFGESQFGFTLPEHRRKGYYTLAKRFLIQRCLEEGHFIFAHVVEGNEASLNAHKKLGYVFEETPNCAFFFVTMKEG</sequence>
<keyword evidence="4" id="KW-1185">Reference proteome</keyword>
<protein>
    <recommendedName>
        <fullName evidence="1">Glycine N-acyltransferase-like protein</fullName>
        <ecNumber evidence="1">2.3.1.-</ecNumber>
    </recommendedName>
</protein>
<dbReference type="PANTHER" id="PTHR15298">
    <property type="entry name" value="L-COA N-ACYLTRANSFERASE-RELATED"/>
    <property type="match status" value="1"/>
</dbReference>
<dbReference type="PROSITE" id="PS51186">
    <property type="entry name" value="GNAT"/>
    <property type="match status" value="1"/>
</dbReference>
<dbReference type="InterPro" id="IPR010313">
    <property type="entry name" value="Glycine_N-acyltransferase"/>
</dbReference>
<dbReference type="Pfam" id="PF08445">
    <property type="entry name" value="FR47"/>
    <property type="match status" value="1"/>
</dbReference>
<gene>
    <name evidence="3" type="primary">GLYATL3</name>
    <name evidence="3" type="ORF">BLAG_LOCUS11165</name>
</gene>
<dbReference type="Proteomes" id="UP000838412">
    <property type="component" value="Chromosome 18"/>
</dbReference>
<keyword evidence="1" id="KW-0012">Acyltransferase</keyword>
<dbReference type="EC" id="2.3.1.-" evidence="1"/>
<name>A0A8J9Z9K3_BRALA</name>
<organism evidence="3 4">
    <name type="scientific">Branchiostoma lanceolatum</name>
    <name type="common">Common lancelet</name>
    <name type="synonym">Amphioxus lanceolatum</name>
    <dbReference type="NCBI Taxonomy" id="7740"/>
    <lineage>
        <taxon>Eukaryota</taxon>
        <taxon>Metazoa</taxon>
        <taxon>Chordata</taxon>
        <taxon>Cephalochordata</taxon>
        <taxon>Leptocardii</taxon>
        <taxon>Amphioxiformes</taxon>
        <taxon>Branchiostomatidae</taxon>
        <taxon>Branchiostoma</taxon>
    </lineage>
</organism>
<accession>A0A8J9Z9K3</accession>
<keyword evidence="1" id="KW-0808">Transferase</keyword>
<comment type="similarity">
    <text evidence="1">Belongs to the glycine N-acyltransferase family.</text>
</comment>
<dbReference type="OrthoDB" id="61870at2759"/>
<dbReference type="InterPro" id="IPR000182">
    <property type="entry name" value="GNAT_dom"/>
</dbReference>
<dbReference type="Gene3D" id="3.40.630.30">
    <property type="match status" value="1"/>
</dbReference>
<feature type="domain" description="N-acetyltransferase" evidence="2">
    <location>
        <begin position="149"/>
        <end position="289"/>
    </location>
</feature>
<dbReference type="SUPFAM" id="SSF55729">
    <property type="entry name" value="Acyl-CoA N-acyltransferases (Nat)"/>
    <property type="match status" value="1"/>
</dbReference>
<proteinExistence type="inferred from homology"/>
<dbReference type="GO" id="GO:0005739">
    <property type="term" value="C:mitochondrion"/>
    <property type="evidence" value="ECO:0007669"/>
    <property type="project" value="InterPro"/>
</dbReference>
<dbReference type="GO" id="GO:0047961">
    <property type="term" value="F:glycine N-acyltransferase activity"/>
    <property type="evidence" value="ECO:0007669"/>
    <property type="project" value="InterPro"/>
</dbReference>
<evidence type="ECO:0000313" key="4">
    <source>
        <dbReference type="Proteomes" id="UP000838412"/>
    </source>
</evidence>